<gene>
    <name evidence="2" type="ORF">BN873_90015</name>
</gene>
<dbReference type="Pfam" id="PF02954">
    <property type="entry name" value="HTH_8"/>
    <property type="match status" value="1"/>
</dbReference>
<reference evidence="2" key="2">
    <citation type="submission" date="2014-03" db="EMBL/GenBank/DDBJ databases">
        <title>Candidatus Competibacter-lineage genomes retrieved from metagenomes reveal functional metabolic diversity.</title>
        <authorList>
            <person name="McIlroy S.J."/>
            <person name="Albertsen M."/>
            <person name="Andresen E.K."/>
            <person name="Saunders A.M."/>
            <person name="Kristiansen R."/>
            <person name="Stokholm-Bjerregaard M."/>
            <person name="Nielsen K.L."/>
            <person name="Nielsen P.H."/>
        </authorList>
    </citation>
    <scope>NUCLEOTIDE SEQUENCE</scope>
    <source>
        <strain evidence="2">Run_A_D11</strain>
    </source>
</reference>
<dbReference type="Gene3D" id="1.10.10.60">
    <property type="entry name" value="Homeodomain-like"/>
    <property type="match status" value="1"/>
</dbReference>
<dbReference type="EMBL" id="CBTJ020000102">
    <property type="protein sequence ID" value="CDI04264.1"/>
    <property type="molecule type" value="Genomic_DNA"/>
</dbReference>
<evidence type="ECO:0000313" key="3">
    <source>
        <dbReference type="Proteomes" id="UP000035760"/>
    </source>
</evidence>
<reference evidence="2" key="1">
    <citation type="submission" date="2013-07" db="EMBL/GenBank/DDBJ databases">
        <authorList>
            <person name="McIlroy S."/>
        </authorList>
    </citation>
    <scope>NUCLEOTIDE SEQUENCE [LARGE SCALE GENOMIC DNA]</scope>
    <source>
        <strain evidence="2">Run_A_D11</strain>
    </source>
</reference>
<dbReference type="SUPFAM" id="SSF46689">
    <property type="entry name" value="Homeodomain-like"/>
    <property type="match status" value="1"/>
</dbReference>
<name>W6MBF4_9GAMM</name>
<accession>W6MBF4</accession>
<dbReference type="GO" id="GO:0043565">
    <property type="term" value="F:sequence-specific DNA binding"/>
    <property type="evidence" value="ECO:0007669"/>
    <property type="project" value="InterPro"/>
</dbReference>
<proteinExistence type="predicted"/>
<keyword evidence="3" id="KW-1185">Reference proteome</keyword>
<evidence type="ECO:0000259" key="1">
    <source>
        <dbReference type="Pfam" id="PF02954"/>
    </source>
</evidence>
<organism evidence="2 3">
    <name type="scientific">Candidatus Competibacter denitrificans Run_A_D11</name>
    <dbReference type="NCBI Taxonomy" id="1400863"/>
    <lineage>
        <taxon>Bacteria</taxon>
        <taxon>Pseudomonadati</taxon>
        <taxon>Pseudomonadota</taxon>
        <taxon>Gammaproteobacteria</taxon>
        <taxon>Candidatus Competibacteraceae</taxon>
        <taxon>Candidatus Competibacter</taxon>
    </lineage>
</organism>
<dbReference type="Proteomes" id="UP000035760">
    <property type="component" value="Unassembled WGS sequence"/>
</dbReference>
<protein>
    <recommendedName>
        <fullName evidence="1">DNA binding HTH domain-containing protein</fullName>
    </recommendedName>
</protein>
<feature type="domain" description="DNA binding HTH" evidence="1">
    <location>
        <begin position="33"/>
        <end position="65"/>
    </location>
</feature>
<evidence type="ECO:0000313" key="2">
    <source>
        <dbReference type="EMBL" id="CDI04264.1"/>
    </source>
</evidence>
<sequence>MSDHPVLGVEDLPLDFMADVAGDEAGASAAFRLSESEADLIRRAIAATHGNLTRAARELDIAKRTCLETQSWEDTGTLSSCHAEKAAWRNRPVAKNAIAWATAVGSTSICMCDTGKQI</sequence>
<dbReference type="InterPro" id="IPR009057">
    <property type="entry name" value="Homeodomain-like_sf"/>
</dbReference>
<dbReference type="InterPro" id="IPR002197">
    <property type="entry name" value="HTH_Fis"/>
</dbReference>
<dbReference type="AlphaFoldDB" id="W6MBF4"/>
<comment type="caution">
    <text evidence="2">The sequence shown here is derived from an EMBL/GenBank/DDBJ whole genome shotgun (WGS) entry which is preliminary data.</text>
</comment>